<sequence length="449" mass="51869">MATNKTQLVTKQCTENGTWYMKKGSERPWTNFSQCGNIHYIDVEATRLNNETNQMCAEWLMLIKDTTNVGYGLSIVALFFALVIFVKLKRLHCERNKLHVNLFTTYVLRALIYFAKNAFFFDGPTLVNDISLVGDQAGPDYAWMCKLFTSIQFYVTTCNFTFMLMEGLYLHNLIFLNLFSKSHGTTIYCVLGWAIPVLFIVPWIVLKILFENVYCWTQIENEYIVLFLEVPTGVTVIVSFGLVCLFQRNANHFLLLEGETQSNQINYFAAFEKHLSFKDFLMNLVSCLQVNFVLFSLIMRVLILKINFTSTFTNYKHTKCRKLLKSTLILIPLYGIPYTISLALRFVIHLQRSTSLEMTWMFFDQTFTSFQGLFAALVYCLLNGEVQKEVFRKYNSLVDQTDKEFRRSRTLSTNSQNVCFPNDDAVENLKLVGIIDEETANLHLANSGT</sequence>
<dbReference type="GO" id="GO:0007188">
    <property type="term" value="P:adenylate cyclase-modulating G protein-coupled receptor signaling pathway"/>
    <property type="evidence" value="ECO:0007669"/>
    <property type="project" value="TreeGrafter"/>
</dbReference>
<reference evidence="11" key="1">
    <citation type="journal article" date="2013" name="Genome Biol.">
        <title>Draft genome of the mountain pine beetle, Dendroctonus ponderosae Hopkins, a major forest pest.</title>
        <authorList>
            <person name="Keeling C.I."/>
            <person name="Yuen M.M."/>
            <person name="Liao N.Y."/>
            <person name="Docking T.R."/>
            <person name="Chan S.K."/>
            <person name="Taylor G.A."/>
            <person name="Palmquist D.L."/>
            <person name="Jackman S.D."/>
            <person name="Nguyen A."/>
            <person name="Li M."/>
            <person name="Henderson H."/>
            <person name="Janes J.K."/>
            <person name="Zhao Y."/>
            <person name="Pandoh P."/>
            <person name="Moore R."/>
            <person name="Sperling F.A."/>
            <person name="Huber D.P."/>
            <person name="Birol I."/>
            <person name="Jones S.J."/>
            <person name="Bohlmann J."/>
        </authorList>
    </citation>
    <scope>NUCLEOTIDE SEQUENCE</scope>
</reference>
<evidence type="ECO:0000256" key="6">
    <source>
        <dbReference type="ARBA" id="ARBA00023170"/>
    </source>
</evidence>
<reference evidence="10" key="2">
    <citation type="submission" date="2024-08" db="UniProtKB">
        <authorList>
            <consortium name="EnsemblMetazoa"/>
        </authorList>
    </citation>
    <scope>IDENTIFICATION</scope>
</reference>
<dbReference type="GO" id="GO:0017046">
    <property type="term" value="F:peptide hormone binding"/>
    <property type="evidence" value="ECO:0007669"/>
    <property type="project" value="TreeGrafter"/>
</dbReference>
<dbReference type="InterPro" id="IPR000832">
    <property type="entry name" value="GPCR_2_secretin-like"/>
</dbReference>
<evidence type="ECO:0000256" key="4">
    <source>
        <dbReference type="ARBA" id="ARBA00023040"/>
    </source>
</evidence>
<evidence type="ECO:0000313" key="11">
    <source>
        <dbReference type="Proteomes" id="UP000019118"/>
    </source>
</evidence>
<dbReference type="PRINTS" id="PR00249">
    <property type="entry name" value="GPCRSECRETIN"/>
</dbReference>
<dbReference type="PANTHER" id="PTHR45620">
    <property type="entry name" value="PDF RECEPTOR-LIKE PROTEIN-RELATED"/>
    <property type="match status" value="1"/>
</dbReference>
<dbReference type="GO" id="GO:0008528">
    <property type="term" value="F:G protein-coupled peptide receptor activity"/>
    <property type="evidence" value="ECO:0007669"/>
    <property type="project" value="TreeGrafter"/>
</dbReference>
<keyword evidence="7" id="KW-0807">Transducer</keyword>
<accession>A0AAR5P7L0</accession>
<dbReference type="GO" id="GO:0005886">
    <property type="term" value="C:plasma membrane"/>
    <property type="evidence" value="ECO:0007669"/>
    <property type="project" value="TreeGrafter"/>
</dbReference>
<dbReference type="Pfam" id="PF00002">
    <property type="entry name" value="7tm_2"/>
    <property type="match status" value="2"/>
</dbReference>
<protein>
    <recommendedName>
        <fullName evidence="9">G-protein coupled receptors family 2 profile 2 domain-containing protein</fullName>
    </recommendedName>
</protein>
<feature type="transmembrane region" description="Helical" evidence="8">
    <location>
        <begin position="69"/>
        <end position="88"/>
    </location>
</feature>
<feature type="transmembrane region" description="Helical" evidence="8">
    <location>
        <begin position="224"/>
        <end position="246"/>
    </location>
</feature>
<keyword evidence="2 8" id="KW-0812">Transmembrane</keyword>
<keyword evidence="4" id="KW-0297">G-protein coupled receptor</keyword>
<organism evidence="10 11">
    <name type="scientific">Dendroctonus ponderosae</name>
    <name type="common">Mountain pine beetle</name>
    <dbReference type="NCBI Taxonomy" id="77166"/>
    <lineage>
        <taxon>Eukaryota</taxon>
        <taxon>Metazoa</taxon>
        <taxon>Ecdysozoa</taxon>
        <taxon>Arthropoda</taxon>
        <taxon>Hexapoda</taxon>
        <taxon>Insecta</taxon>
        <taxon>Pterygota</taxon>
        <taxon>Neoptera</taxon>
        <taxon>Endopterygota</taxon>
        <taxon>Coleoptera</taxon>
        <taxon>Polyphaga</taxon>
        <taxon>Cucujiformia</taxon>
        <taxon>Curculionidae</taxon>
        <taxon>Scolytinae</taxon>
        <taxon>Dendroctonus</taxon>
    </lineage>
</organism>
<feature type="transmembrane region" description="Helical" evidence="8">
    <location>
        <begin position="141"/>
        <end position="164"/>
    </location>
</feature>
<dbReference type="Gene3D" id="1.20.1070.10">
    <property type="entry name" value="Rhodopsin 7-helix transmembrane proteins"/>
    <property type="match status" value="1"/>
</dbReference>
<dbReference type="SUPFAM" id="SSF111418">
    <property type="entry name" value="Hormone receptor domain"/>
    <property type="match status" value="1"/>
</dbReference>
<feature type="transmembrane region" description="Helical" evidence="8">
    <location>
        <begin position="185"/>
        <end position="204"/>
    </location>
</feature>
<feature type="domain" description="G-protein coupled receptors family 2 profile 2" evidence="9">
    <location>
        <begin position="63"/>
        <end position="383"/>
    </location>
</feature>
<keyword evidence="11" id="KW-1185">Reference proteome</keyword>
<keyword evidence="6" id="KW-0675">Receptor</keyword>
<evidence type="ECO:0000256" key="3">
    <source>
        <dbReference type="ARBA" id="ARBA00022989"/>
    </source>
</evidence>
<dbReference type="Proteomes" id="UP000019118">
    <property type="component" value="Unassembled WGS sequence"/>
</dbReference>
<dbReference type="InterPro" id="IPR017981">
    <property type="entry name" value="GPCR_2-like_7TM"/>
</dbReference>
<dbReference type="EnsemblMetazoa" id="XM_019901531.1">
    <property type="protein sequence ID" value="XP_019757090.1"/>
    <property type="gene ID" value="LOC109535612"/>
</dbReference>
<dbReference type="InterPro" id="IPR036445">
    <property type="entry name" value="GPCR_2_extracell_dom_sf"/>
</dbReference>
<dbReference type="InterPro" id="IPR050332">
    <property type="entry name" value="GPCR_2"/>
</dbReference>
<dbReference type="AlphaFoldDB" id="A0AAR5P7L0"/>
<dbReference type="PROSITE" id="PS50261">
    <property type="entry name" value="G_PROTEIN_RECEP_F2_4"/>
    <property type="match status" value="1"/>
</dbReference>
<name>A0AAR5P7L0_DENPD</name>
<evidence type="ECO:0000256" key="1">
    <source>
        <dbReference type="ARBA" id="ARBA00004141"/>
    </source>
</evidence>
<keyword evidence="5 8" id="KW-0472">Membrane</keyword>
<evidence type="ECO:0000256" key="2">
    <source>
        <dbReference type="ARBA" id="ARBA00022692"/>
    </source>
</evidence>
<keyword evidence="3 8" id="KW-1133">Transmembrane helix</keyword>
<feature type="transmembrane region" description="Helical" evidence="8">
    <location>
        <begin position="323"/>
        <end position="348"/>
    </location>
</feature>
<comment type="subcellular location">
    <subcellularLocation>
        <location evidence="1">Membrane</location>
        <topology evidence="1">Multi-pass membrane protein</topology>
    </subcellularLocation>
</comment>
<dbReference type="GO" id="GO:0007166">
    <property type="term" value="P:cell surface receptor signaling pathway"/>
    <property type="evidence" value="ECO:0007669"/>
    <property type="project" value="InterPro"/>
</dbReference>
<proteinExistence type="predicted"/>
<dbReference type="PANTHER" id="PTHR45620:SF1">
    <property type="entry name" value="G-PROTEIN COUPLED RECEPTORS FAMILY 2 PROFILE 2 DOMAIN-CONTAINING PROTEIN"/>
    <property type="match status" value="1"/>
</dbReference>
<evidence type="ECO:0000256" key="8">
    <source>
        <dbReference type="SAM" id="Phobius"/>
    </source>
</evidence>
<evidence type="ECO:0000256" key="5">
    <source>
        <dbReference type="ARBA" id="ARBA00023136"/>
    </source>
</evidence>
<feature type="transmembrane region" description="Helical" evidence="8">
    <location>
        <begin position="280"/>
        <end position="303"/>
    </location>
</feature>
<dbReference type="Gene3D" id="4.10.1240.10">
    <property type="entry name" value="GPCR, family 2, extracellular hormone receptor domain"/>
    <property type="match status" value="1"/>
</dbReference>
<evidence type="ECO:0000259" key="9">
    <source>
        <dbReference type="PROSITE" id="PS50261"/>
    </source>
</evidence>
<evidence type="ECO:0000256" key="7">
    <source>
        <dbReference type="ARBA" id="ARBA00023224"/>
    </source>
</evidence>
<evidence type="ECO:0000313" key="10">
    <source>
        <dbReference type="EnsemblMetazoa" id="XP_019757090.1"/>
    </source>
</evidence>